<sequence length="174" mass="17986">MGLLTATLTSALGMALMCRPHHWTATLVHFATQVPQHQLQLTARPTDPLNLLFGVPLEGPSTNAPAITRAPAPGLYWASEPGRTSPRGTAPSKGAAAPPAPSQQSIGPGLATRKSPRPSAPLSLKCRPGAPGSVHTAAASSRSSGSHRAPDAPSNPRRHGWAPLAGRPRVHKAN</sequence>
<name>A0AAV7MR42_PLEWA</name>
<evidence type="ECO:0000313" key="3">
    <source>
        <dbReference type="EMBL" id="KAJ1105851.1"/>
    </source>
</evidence>
<feature type="compositionally biased region" description="Low complexity" evidence="1">
    <location>
        <begin position="90"/>
        <end position="109"/>
    </location>
</feature>
<feature type="region of interest" description="Disordered" evidence="1">
    <location>
        <begin position="62"/>
        <end position="174"/>
    </location>
</feature>
<reference evidence="3" key="1">
    <citation type="journal article" date="2022" name="bioRxiv">
        <title>Sequencing and chromosome-scale assembly of the giantPleurodeles waltlgenome.</title>
        <authorList>
            <person name="Brown T."/>
            <person name="Elewa A."/>
            <person name="Iarovenko S."/>
            <person name="Subramanian E."/>
            <person name="Araus A.J."/>
            <person name="Petzold A."/>
            <person name="Susuki M."/>
            <person name="Suzuki K.-i.T."/>
            <person name="Hayashi T."/>
            <person name="Toyoda A."/>
            <person name="Oliveira C."/>
            <person name="Osipova E."/>
            <person name="Leigh N.D."/>
            <person name="Simon A."/>
            <person name="Yun M.H."/>
        </authorList>
    </citation>
    <scope>NUCLEOTIDE SEQUENCE</scope>
    <source>
        <strain evidence="3">20211129_DDA</strain>
        <tissue evidence="3">Liver</tissue>
    </source>
</reference>
<keyword evidence="2" id="KW-0732">Signal</keyword>
<comment type="caution">
    <text evidence="3">The sequence shown here is derived from an EMBL/GenBank/DDBJ whole genome shotgun (WGS) entry which is preliminary data.</text>
</comment>
<dbReference type="Proteomes" id="UP001066276">
    <property type="component" value="Chromosome 9"/>
</dbReference>
<evidence type="ECO:0008006" key="5">
    <source>
        <dbReference type="Google" id="ProtNLM"/>
    </source>
</evidence>
<dbReference type="EMBL" id="JANPWB010000013">
    <property type="protein sequence ID" value="KAJ1105851.1"/>
    <property type="molecule type" value="Genomic_DNA"/>
</dbReference>
<keyword evidence="4" id="KW-1185">Reference proteome</keyword>
<proteinExistence type="predicted"/>
<feature type="signal peptide" evidence="2">
    <location>
        <begin position="1"/>
        <end position="15"/>
    </location>
</feature>
<feature type="chain" id="PRO_5043787353" description="Secreted protein" evidence="2">
    <location>
        <begin position="16"/>
        <end position="174"/>
    </location>
</feature>
<evidence type="ECO:0000256" key="1">
    <source>
        <dbReference type="SAM" id="MobiDB-lite"/>
    </source>
</evidence>
<organism evidence="3 4">
    <name type="scientific">Pleurodeles waltl</name>
    <name type="common">Iberian ribbed newt</name>
    <dbReference type="NCBI Taxonomy" id="8319"/>
    <lineage>
        <taxon>Eukaryota</taxon>
        <taxon>Metazoa</taxon>
        <taxon>Chordata</taxon>
        <taxon>Craniata</taxon>
        <taxon>Vertebrata</taxon>
        <taxon>Euteleostomi</taxon>
        <taxon>Amphibia</taxon>
        <taxon>Batrachia</taxon>
        <taxon>Caudata</taxon>
        <taxon>Salamandroidea</taxon>
        <taxon>Salamandridae</taxon>
        <taxon>Pleurodelinae</taxon>
        <taxon>Pleurodeles</taxon>
    </lineage>
</organism>
<protein>
    <recommendedName>
        <fullName evidence="5">Secreted protein</fullName>
    </recommendedName>
</protein>
<dbReference type="AlphaFoldDB" id="A0AAV7MR42"/>
<evidence type="ECO:0000256" key="2">
    <source>
        <dbReference type="SAM" id="SignalP"/>
    </source>
</evidence>
<accession>A0AAV7MR42</accession>
<evidence type="ECO:0000313" key="4">
    <source>
        <dbReference type="Proteomes" id="UP001066276"/>
    </source>
</evidence>
<gene>
    <name evidence="3" type="ORF">NDU88_003255</name>
</gene>
<feature type="compositionally biased region" description="Low complexity" evidence="1">
    <location>
        <begin position="137"/>
        <end position="147"/>
    </location>
</feature>